<evidence type="ECO:0000313" key="2">
    <source>
        <dbReference type="Proteomes" id="UP000005237"/>
    </source>
</evidence>
<organism evidence="1 2">
    <name type="scientific">Caenorhabditis japonica</name>
    <dbReference type="NCBI Taxonomy" id="281687"/>
    <lineage>
        <taxon>Eukaryota</taxon>
        <taxon>Metazoa</taxon>
        <taxon>Ecdysozoa</taxon>
        <taxon>Nematoda</taxon>
        <taxon>Chromadorea</taxon>
        <taxon>Rhabditida</taxon>
        <taxon>Rhabditina</taxon>
        <taxon>Rhabditomorpha</taxon>
        <taxon>Rhabditoidea</taxon>
        <taxon>Rhabditidae</taxon>
        <taxon>Peloderinae</taxon>
        <taxon>Caenorhabditis</taxon>
    </lineage>
</organism>
<accession>A0A8R1E5N1</accession>
<reference evidence="2" key="1">
    <citation type="submission" date="2010-08" db="EMBL/GenBank/DDBJ databases">
        <authorList>
            <consortium name="Caenorhabditis japonica Sequencing Consortium"/>
            <person name="Wilson R.K."/>
        </authorList>
    </citation>
    <scope>NUCLEOTIDE SEQUENCE [LARGE SCALE GENOMIC DNA]</scope>
    <source>
        <strain evidence="2">DF5081</strain>
    </source>
</reference>
<evidence type="ECO:0000313" key="1">
    <source>
        <dbReference type="EnsemblMetazoa" id="CJA24568.1"/>
    </source>
</evidence>
<dbReference type="EnsemblMetazoa" id="CJA24568.1">
    <property type="protein sequence ID" value="CJA24568.1"/>
    <property type="gene ID" value="WBGene00180140"/>
</dbReference>
<protein>
    <submittedName>
        <fullName evidence="1">Uncharacterized protein</fullName>
    </submittedName>
</protein>
<name>A0A8R1E5N1_CAEJA</name>
<dbReference type="Proteomes" id="UP000005237">
    <property type="component" value="Unassembled WGS sequence"/>
</dbReference>
<proteinExistence type="predicted"/>
<sequence>MFACRDCIRETTDFDMLAEVMPTTELDSKTFALCGSCAIHYHVARGHETIPFFNLLSDLQLPKHLANVTLLRKEFDEKVNKVYEFHEQIGVAMTAFNQVIKYFLTVISQNSIINSIFLPSII</sequence>
<reference evidence="1" key="2">
    <citation type="submission" date="2022-06" db="UniProtKB">
        <authorList>
            <consortium name="EnsemblMetazoa"/>
        </authorList>
    </citation>
    <scope>IDENTIFICATION</scope>
    <source>
        <strain evidence="1">DF5081</strain>
    </source>
</reference>
<keyword evidence="2" id="KW-1185">Reference proteome</keyword>
<dbReference type="AlphaFoldDB" id="A0A8R1E5N1"/>